<dbReference type="CDD" id="cd07067">
    <property type="entry name" value="HP_PGM_like"/>
    <property type="match status" value="1"/>
</dbReference>
<feature type="compositionally biased region" description="Basic and acidic residues" evidence="3">
    <location>
        <begin position="291"/>
        <end position="302"/>
    </location>
</feature>
<dbReference type="STRING" id="1408157.A0A1J7IJQ8"/>
<feature type="region of interest" description="Disordered" evidence="3">
    <location>
        <begin position="282"/>
        <end position="302"/>
    </location>
</feature>
<dbReference type="Gene3D" id="3.40.50.1240">
    <property type="entry name" value="Phosphoglycerate mutase-like"/>
    <property type="match status" value="1"/>
</dbReference>
<accession>A0A1J7IJQ8</accession>
<dbReference type="SMART" id="SM00855">
    <property type="entry name" value="PGAM"/>
    <property type="match status" value="1"/>
</dbReference>
<keyword evidence="1" id="KW-0378">Hydrolase</keyword>
<gene>
    <name evidence="4" type="ORF">CONLIGDRAFT_441245</name>
</gene>
<evidence type="ECO:0000313" key="5">
    <source>
        <dbReference type="Proteomes" id="UP000182658"/>
    </source>
</evidence>
<keyword evidence="5" id="KW-1185">Reference proteome</keyword>
<dbReference type="OrthoDB" id="354304at2759"/>
<feature type="binding site" evidence="2">
    <location>
        <position position="61"/>
    </location>
    <ligand>
        <name>substrate</name>
    </ligand>
</feature>
<name>A0A1J7IJQ8_9PEZI</name>
<dbReference type="GO" id="GO:0004331">
    <property type="term" value="F:fructose-2,6-bisphosphate 2-phosphatase activity"/>
    <property type="evidence" value="ECO:0007669"/>
    <property type="project" value="TreeGrafter"/>
</dbReference>
<dbReference type="PANTHER" id="PTHR46517">
    <property type="entry name" value="FRUCTOSE-2,6-BISPHOSPHATASE TIGAR"/>
    <property type="match status" value="1"/>
</dbReference>
<evidence type="ECO:0000256" key="3">
    <source>
        <dbReference type="SAM" id="MobiDB-lite"/>
    </source>
</evidence>
<evidence type="ECO:0000313" key="4">
    <source>
        <dbReference type="EMBL" id="OIW27613.1"/>
    </source>
</evidence>
<evidence type="ECO:0000256" key="1">
    <source>
        <dbReference type="ARBA" id="ARBA00022801"/>
    </source>
</evidence>
<dbReference type="InterPro" id="IPR013078">
    <property type="entry name" value="His_Pase_superF_clade-1"/>
</dbReference>
<dbReference type="GO" id="GO:0045820">
    <property type="term" value="P:negative regulation of glycolytic process"/>
    <property type="evidence" value="ECO:0007669"/>
    <property type="project" value="TreeGrafter"/>
</dbReference>
<proteinExistence type="predicted"/>
<dbReference type="SUPFAM" id="SSF53254">
    <property type="entry name" value="Phosphoglycerate mutase-like"/>
    <property type="match status" value="1"/>
</dbReference>
<dbReference type="Proteomes" id="UP000182658">
    <property type="component" value="Unassembled WGS sequence"/>
</dbReference>
<dbReference type="PROSITE" id="PS00175">
    <property type="entry name" value="PG_MUTASE"/>
    <property type="match status" value="1"/>
</dbReference>
<sequence length="302" mass="33028">MRLFLVRHGESVDNVAGLYAGSRDSPLTTHGVLQTRRLGTHLATVTRSRPIRYVFSSDLQRAAMTAQAIVDARRPVESSSVQPESSISVVQLPDLRERDFRSLEGTRVGSRPASGTGGYRFRDPETHAEMAVRVDRFINVHLNPILERIESSAGVNHGSVVIVAHGMLLNVLLKRLLTRFSTPEEVHRLFPGRSNSDWMASWRNTAYLEAVVAPKTVTAKDTSSADGGATQGPAVVAATLIRRSDPLVRLSITGVNRVDHLQGLKKTRGGIGSAKFDNKQKTVDSFFKASPKKERPDASSGR</sequence>
<reference evidence="4 5" key="1">
    <citation type="submission" date="2016-10" db="EMBL/GenBank/DDBJ databases">
        <title>Draft genome sequence of Coniochaeta ligniaria NRRL30616, a lignocellulolytic fungus for bioabatement of inhibitors in plant biomass hydrolysates.</title>
        <authorList>
            <consortium name="DOE Joint Genome Institute"/>
            <person name="Jimenez D.J."/>
            <person name="Hector R.E."/>
            <person name="Riley R."/>
            <person name="Sun H."/>
            <person name="Grigoriev I.V."/>
            <person name="Van Elsas J.D."/>
            <person name="Nichols N.N."/>
        </authorList>
    </citation>
    <scope>NUCLEOTIDE SEQUENCE [LARGE SCALE GENOMIC DNA]</scope>
    <source>
        <strain evidence="4 5">NRRL 30616</strain>
    </source>
</reference>
<dbReference type="FunCoup" id="A0A1J7IJQ8">
    <property type="interactions" value="146"/>
</dbReference>
<dbReference type="Pfam" id="PF00300">
    <property type="entry name" value="His_Phos_1"/>
    <property type="match status" value="1"/>
</dbReference>
<dbReference type="GO" id="GO:0005829">
    <property type="term" value="C:cytosol"/>
    <property type="evidence" value="ECO:0007669"/>
    <property type="project" value="TreeGrafter"/>
</dbReference>
<dbReference type="InterPro" id="IPR029033">
    <property type="entry name" value="His_PPase_superfam"/>
</dbReference>
<dbReference type="InterPro" id="IPR001345">
    <property type="entry name" value="PG/BPGM_mutase_AS"/>
</dbReference>
<dbReference type="AlphaFoldDB" id="A0A1J7IJQ8"/>
<evidence type="ECO:0000256" key="2">
    <source>
        <dbReference type="PIRSR" id="PIRSR613078-2"/>
    </source>
</evidence>
<organism evidence="4 5">
    <name type="scientific">Coniochaeta ligniaria NRRL 30616</name>
    <dbReference type="NCBI Taxonomy" id="1408157"/>
    <lineage>
        <taxon>Eukaryota</taxon>
        <taxon>Fungi</taxon>
        <taxon>Dikarya</taxon>
        <taxon>Ascomycota</taxon>
        <taxon>Pezizomycotina</taxon>
        <taxon>Sordariomycetes</taxon>
        <taxon>Sordariomycetidae</taxon>
        <taxon>Coniochaetales</taxon>
        <taxon>Coniochaetaceae</taxon>
        <taxon>Coniochaeta</taxon>
    </lineage>
</organism>
<dbReference type="InterPro" id="IPR051695">
    <property type="entry name" value="Phosphoglycerate_Mutase"/>
</dbReference>
<dbReference type="EMBL" id="KV875099">
    <property type="protein sequence ID" value="OIW27613.1"/>
    <property type="molecule type" value="Genomic_DNA"/>
</dbReference>
<feature type="binding site" evidence="2">
    <location>
        <begin position="7"/>
        <end position="14"/>
    </location>
    <ligand>
        <name>substrate</name>
    </ligand>
</feature>
<dbReference type="InParanoid" id="A0A1J7IJQ8"/>
<dbReference type="GO" id="GO:0043456">
    <property type="term" value="P:regulation of pentose-phosphate shunt"/>
    <property type="evidence" value="ECO:0007669"/>
    <property type="project" value="TreeGrafter"/>
</dbReference>
<dbReference type="PANTHER" id="PTHR46517:SF1">
    <property type="entry name" value="FRUCTOSE-2,6-BISPHOSPHATASE TIGAR"/>
    <property type="match status" value="1"/>
</dbReference>
<protein>
    <submittedName>
        <fullName evidence="4">Phosphoglycerate mutase-like protein</fullName>
    </submittedName>
</protein>